<comment type="cofactor">
    <cofactor evidence="1 9">
        <name>Mg(2+)</name>
        <dbReference type="ChEBI" id="CHEBI:18420"/>
    </cofactor>
</comment>
<dbReference type="PANTHER" id="PTHR34405:SF3">
    <property type="entry name" value="CRISPR-ASSOCIATED ENDORIBONUCLEASE CAS2 3"/>
    <property type="match status" value="1"/>
</dbReference>
<dbReference type="CDD" id="cd09725">
    <property type="entry name" value="Cas2_I_II_III"/>
    <property type="match status" value="1"/>
</dbReference>
<evidence type="ECO:0000256" key="9">
    <source>
        <dbReference type="HAMAP-Rule" id="MF_01471"/>
    </source>
</evidence>
<protein>
    <recommendedName>
        <fullName evidence="9">CRISPR-associated endoribonuclease Cas2</fullName>
        <ecNumber evidence="9">3.1.-.-</ecNumber>
    </recommendedName>
</protein>
<sequence length="95" mass="11214">MYLILYDISSEKVRSRIVKYLKNKGLLRLQKSIFAGNIKKIYIEEIIVESNQIISLETDSFIILKIDKDSFKTLKYFGQKINIHKYLKDSLIEVI</sequence>
<evidence type="ECO:0000256" key="8">
    <source>
        <dbReference type="ARBA" id="ARBA00023118"/>
    </source>
</evidence>
<proteinExistence type="inferred from homology"/>
<evidence type="ECO:0000256" key="7">
    <source>
        <dbReference type="ARBA" id="ARBA00022842"/>
    </source>
</evidence>
<feature type="binding site" evidence="9">
    <location>
        <position position="7"/>
    </location>
    <ligand>
        <name>Mg(2+)</name>
        <dbReference type="ChEBI" id="CHEBI:18420"/>
        <note>catalytic</note>
    </ligand>
</feature>
<accession>A0ABU4WBV5</accession>
<evidence type="ECO:0000256" key="6">
    <source>
        <dbReference type="ARBA" id="ARBA00022801"/>
    </source>
</evidence>
<reference evidence="11" key="1">
    <citation type="submission" date="2023-07" db="EMBL/GenBank/DDBJ databases">
        <authorList>
            <person name="Colorado M.A."/>
            <person name="Villamil L.M."/>
            <person name="Melo J.F."/>
            <person name="Rodriguez J.A."/>
            <person name="Ruiz R.Y."/>
        </authorList>
    </citation>
    <scope>NUCLEOTIDE SEQUENCE [LARGE SCALE GENOMIC DNA]</scope>
    <source>
        <strain evidence="11">C33</strain>
    </source>
</reference>
<comment type="function">
    <text evidence="9">CRISPR (clustered regularly interspaced short palindromic repeat), is an adaptive immune system that provides protection against mobile genetic elements (viruses, transposable elements and conjugative plasmids). CRISPR clusters contain sequences complementary to antecedent mobile elements and target invading nucleic acids. CRISPR clusters are transcribed and processed into CRISPR RNA (crRNA). Functions as a ssRNA-specific endoribonuclease. Involved in the integration of spacer DNA into the CRISPR cassette.</text>
</comment>
<dbReference type="NCBIfam" id="TIGR01573">
    <property type="entry name" value="cas2"/>
    <property type="match status" value="1"/>
</dbReference>
<dbReference type="EMBL" id="JAVIKH010000018">
    <property type="protein sequence ID" value="MDX8337023.1"/>
    <property type="molecule type" value="Genomic_DNA"/>
</dbReference>
<dbReference type="Pfam" id="PF09827">
    <property type="entry name" value="CRISPR_Cas2"/>
    <property type="match status" value="1"/>
</dbReference>
<dbReference type="Proteomes" id="UP001279681">
    <property type="component" value="Unassembled WGS sequence"/>
</dbReference>
<comment type="similarity">
    <text evidence="2 9">Belongs to the CRISPR-associated endoribonuclease Cas2 protein family.</text>
</comment>
<keyword evidence="3 9" id="KW-0540">Nuclease</keyword>
<dbReference type="Gene3D" id="3.30.70.240">
    <property type="match status" value="1"/>
</dbReference>
<evidence type="ECO:0000256" key="1">
    <source>
        <dbReference type="ARBA" id="ARBA00001946"/>
    </source>
</evidence>
<keyword evidence="5 9" id="KW-0255">Endonuclease</keyword>
<dbReference type="InterPro" id="IPR019199">
    <property type="entry name" value="Virulence_VapD/CRISPR_Cas2"/>
</dbReference>
<keyword evidence="7 9" id="KW-0460">Magnesium</keyword>
<evidence type="ECO:0000256" key="3">
    <source>
        <dbReference type="ARBA" id="ARBA00022722"/>
    </source>
</evidence>
<evidence type="ECO:0000256" key="4">
    <source>
        <dbReference type="ARBA" id="ARBA00022723"/>
    </source>
</evidence>
<dbReference type="HAMAP" id="MF_01471">
    <property type="entry name" value="Cas2"/>
    <property type="match status" value="1"/>
</dbReference>
<keyword evidence="8 9" id="KW-0051">Antiviral defense</keyword>
<dbReference type="SUPFAM" id="SSF143430">
    <property type="entry name" value="TTP0101/SSO1404-like"/>
    <property type="match status" value="1"/>
</dbReference>
<dbReference type="InterPro" id="IPR021127">
    <property type="entry name" value="CRISPR_associated_Cas2"/>
</dbReference>
<name>A0ABU4WBV5_9FUSO</name>
<dbReference type="EC" id="3.1.-.-" evidence="9"/>
<dbReference type="PANTHER" id="PTHR34405">
    <property type="entry name" value="CRISPR-ASSOCIATED ENDORIBONUCLEASE CAS2"/>
    <property type="match status" value="1"/>
</dbReference>
<comment type="caution">
    <text evidence="10">The sequence shown here is derived from an EMBL/GenBank/DDBJ whole genome shotgun (WGS) entry which is preliminary data.</text>
</comment>
<evidence type="ECO:0000256" key="2">
    <source>
        <dbReference type="ARBA" id="ARBA00009959"/>
    </source>
</evidence>
<dbReference type="RefSeq" id="WP_320314377.1">
    <property type="nucleotide sequence ID" value="NZ_JAVIKH010000018.1"/>
</dbReference>
<gene>
    <name evidence="9 10" type="primary">cas2</name>
    <name evidence="10" type="ORF">RFV38_11025</name>
</gene>
<dbReference type="GO" id="GO:0004519">
    <property type="term" value="F:endonuclease activity"/>
    <property type="evidence" value="ECO:0007669"/>
    <property type="project" value="UniProtKB-KW"/>
</dbReference>
<keyword evidence="6 9" id="KW-0378">Hydrolase</keyword>
<keyword evidence="4 9" id="KW-0479">Metal-binding</keyword>
<evidence type="ECO:0000313" key="10">
    <source>
        <dbReference type="EMBL" id="MDX8337023.1"/>
    </source>
</evidence>
<keyword evidence="11" id="KW-1185">Reference proteome</keyword>
<comment type="subunit">
    <text evidence="9">Homodimer, forms a heterotetramer with a Cas1 homodimer.</text>
</comment>
<organism evidence="10 11">
    <name type="scientific">Candidatus Cetobacterium colombiensis</name>
    <dbReference type="NCBI Taxonomy" id="3073100"/>
    <lineage>
        <taxon>Bacteria</taxon>
        <taxon>Fusobacteriati</taxon>
        <taxon>Fusobacteriota</taxon>
        <taxon>Fusobacteriia</taxon>
        <taxon>Fusobacteriales</taxon>
        <taxon>Fusobacteriaceae</taxon>
        <taxon>Cetobacterium</taxon>
    </lineage>
</organism>
<evidence type="ECO:0000313" key="11">
    <source>
        <dbReference type="Proteomes" id="UP001279681"/>
    </source>
</evidence>
<evidence type="ECO:0000256" key="5">
    <source>
        <dbReference type="ARBA" id="ARBA00022759"/>
    </source>
</evidence>